<proteinExistence type="predicted"/>
<evidence type="ECO:0000313" key="2">
    <source>
        <dbReference type="Proteomes" id="UP001162162"/>
    </source>
</evidence>
<dbReference type="Gene3D" id="3.30.420.10">
    <property type="entry name" value="Ribonuclease H-like superfamily/Ribonuclease H"/>
    <property type="match status" value="1"/>
</dbReference>
<reference evidence="1" key="1">
    <citation type="journal article" date="2023" name="Insect Mol. Biol.">
        <title>Genome sequencing provides insights into the evolution of gene families encoding plant cell wall-degrading enzymes in longhorned beetles.</title>
        <authorList>
            <person name="Shin N.R."/>
            <person name="Okamura Y."/>
            <person name="Kirsch R."/>
            <person name="Pauchet Y."/>
        </authorList>
    </citation>
    <scope>NUCLEOTIDE SEQUENCE</scope>
    <source>
        <strain evidence="1">AMC_N1</strain>
    </source>
</reference>
<dbReference type="PANTHER" id="PTHR47326">
    <property type="entry name" value="TRANSPOSABLE ELEMENT TC3 TRANSPOSASE-LIKE PROTEIN"/>
    <property type="match status" value="1"/>
</dbReference>
<accession>A0AAV8ZEQ1</accession>
<evidence type="ECO:0000313" key="1">
    <source>
        <dbReference type="EMBL" id="KAJ8961840.1"/>
    </source>
</evidence>
<dbReference type="GO" id="GO:0003676">
    <property type="term" value="F:nucleic acid binding"/>
    <property type="evidence" value="ECO:0007669"/>
    <property type="project" value="InterPro"/>
</dbReference>
<dbReference type="AlphaFoldDB" id="A0AAV8ZEQ1"/>
<dbReference type="EMBL" id="JAPWTK010000004">
    <property type="protein sequence ID" value="KAJ8961840.1"/>
    <property type="molecule type" value="Genomic_DNA"/>
</dbReference>
<sequence length="77" mass="9038">MWSENNPHWVIERKGQYSSKFTFTTGAPIHNAVIVRNLLNENFPNCWIGRSSPLIRWPPRSPDITHLDFFLWGTIKT</sequence>
<keyword evidence="2" id="KW-1185">Reference proteome</keyword>
<name>A0AAV8ZEQ1_9CUCU</name>
<organism evidence="1 2">
    <name type="scientific">Aromia moschata</name>
    <dbReference type="NCBI Taxonomy" id="1265417"/>
    <lineage>
        <taxon>Eukaryota</taxon>
        <taxon>Metazoa</taxon>
        <taxon>Ecdysozoa</taxon>
        <taxon>Arthropoda</taxon>
        <taxon>Hexapoda</taxon>
        <taxon>Insecta</taxon>
        <taxon>Pterygota</taxon>
        <taxon>Neoptera</taxon>
        <taxon>Endopterygota</taxon>
        <taxon>Coleoptera</taxon>
        <taxon>Polyphaga</taxon>
        <taxon>Cucujiformia</taxon>
        <taxon>Chrysomeloidea</taxon>
        <taxon>Cerambycidae</taxon>
        <taxon>Cerambycinae</taxon>
        <taxon>Callichromatini</taxon>
        <taxon>Aromia</taxon>
    </lineage>
</organism>
<gene>
    <name evidence="1" type="ORF">NQ318_021455</name>
</gene>
<dbReference type="Proteomes" id="UP001162162">
    <property type="component" value="Unassembled WGS sequence"/>
</dbReference>
<dbReference type="PANTHER" id="PTHR47326:SF1">
    <property type="entry name" value="HTH PSQ-TYPE DOMAIN-CONTAINING PROTEIN"/>
    <property type="match status" value="1"/>
</dbReference>
<protein>
    <submittedName>
        <fullName evidence="1">Uncharacterized protein</fullName>
    </submittedName>
</protein>
<comment type="caution">
    <text evidence="1">The sequence shown here is derived from an EMBL/GenBank/DDBJ whole genome shotgun (WGS) entry which is preliminary data.</text>
</comment>
<dbReference type="InterPro" id="IPR036397">
    <property type="entry name" value="RNaseH_sf"/>
</dbReference>